<protein>
    <recommendedName>
        <fullName evidence="3">Actin-like ATPase domain-containing protein</fullName>
    </recommendedName>
</protein>
<dbReference type="SUPFAM" id="SSF53067">
    <property type="entry name" value="Actin-like ATPase domain"/>
    <property type="match status" value="2"/>
</dbReference>
<dbReference type="AlphaFoldDB" id="A0A370BIG5"/>
<evidence type="ECO:0000313" key="2">
    <source>
        <dbReference type="Proteomes" id="UP000253845"/>
    </source>
</evidence>
<name>A0A370BIG5_ASPNG</name>
<dbReference type="Gene3D" id="3.30.420.40">
    <property type="match status" value="2"/>
</dbReference>
<organism evidence="1 2">
    <name type="scientific">Aspergillus niger ATCC 13496</name>
    <dbReference type="NCBI Taxonomy" id="1353008"/>
    <lineage>
        <taxon>Eukaryota</taxon>
        <taxon>Fungi</taxon>
        <taxon>Dikarya</taxon>
        <taxon>Ascomycota</taxon>
        <taxon>Pezizomycotina</taxon>
        <taxon>Eurotiomycetes</taxon>
        <taxon>Eurotiomycetidae</taxon>
        <taxon>Eurotiales</taxon>
        <taxon>Aspergillaceae</taxon>
        <taxon>Aspergillus</taxon>
        <taxon>Aspergillus subgen. Circumdati</taxon>
    </lineage>
</organism>
<gene>
    <name evidence="1" type="ORF">M747DRAFT_363668</name>
</gene>
<evidence type="ECO:0000313" key="1">
    <source>
        <dbReference type="EMBL" id="RDH14218.1"/>
    </source>
</evidence>
<dbReference type="InterPro" id="IPR043129">
    <property type="entry name" value="ATPase_NBD"/>
</dbReference>
<evidence type="ECO:0008006" key="3">
    <source>
        <dbReference type="Google" id="ProtNLM"/>
    </source>
</evidence>
<dbReference type="PANTHER" id="PTHR42749:SF1">
    <property type="entry name" value="CELL SHAPE-DETERMINING PROTEIN MREB"/>
    <property type="match status" value="1"/>
</dbReference>
<dbReference type="PANTHER" id="PTHR42749">
    <property type="entry name" value="CELL SHAPE-DETERMINING PROTEIN MREB"/>
    <property type="match status" value="1"/>
</dbReference>
<dbReference type="CDD" id="cd10170">
    <property type="entry name" value="ASKHA_NBD_HSP70"/>
    <property type="match status" value="1"/>
</dbReference>
<reference evidence="1 2" key="1">
    <citation type="submission" date="2018-07" db="EMBL/GenBank/DDBJ databases">
        <title>Section-level genome sequencing of Aspergillus section Nigri to investigate inter- and intra-species variation.</title>
        <authorList>
            <consortium name="DOE Joint Genome Institute"/>
            <person name="Vesth T.C."/>
            <person name="Nybo J.L."/>
            <person name="Theobald S."/>
            <person name="Frisvad J.C."/>
            <person name="Larsen T.O."/>
            <person name="Nielsen K.F."/>
            <person name="Hoof J.B."/>
            <person name="Brandl J."/>
            <person name="Salamov A."/>
            <person name="Riley R."/>
            <person name="Gladden J.M."/>
            <person name="Phatale P."/>
            <person name="Nielsen M.T."/>
            <person name="Lyhne E.K."/>
            <person name="Kogle M.E."/>
            <person name="Strasser K."/>
            <person name="McDonnell E."/>
            <person name="Barry K."/>
            <person name="Clum A."/>
            <person name="Chen C."/>
            <person name="Nolan M."/>
            <person name="Sandor L."/>
            <person name="Kuo A."/>
            <person name="Lipzen A."/>
            <person name="Hainaut M."/>
            <person name="Drula E."/>
            <person name="Tsang A."/>
            <person name="Magnuson J.K."/>
            <person name="Henrissat B."/>
            <person name="Wiebenga A."/>
            <person name="Simmons B.A."/>
            <person name="Makela M.R."/>
            <person name="De vries R.P."/>
            <person name="Grigoriev I.V."/>
            <person name="Mortensen U.H."/>
            <person name="Baker S.E."/>
            <person name="Andersen M.R."/>
        </authorList>
    </citation>
    <scope>NUCLEOTIDE SEQUENCE [LARGE SCALE GENOMIC DNA]</scope>
    <source>
        <strain evidence="1 2">ATCC 13496</strain>
    </source>
</reference>
<sequence length="536" mass="59567">MQNQRLVVGIDVGASKTVVSYYVTGVDNPQTRFLLLDKDPIIPTAIAYLPGGGCYVGRQAQAQENCIYWIKHMFDDARVLQDSDDELIKELVLSTYEHLPPKQREDPYLLMSDFLGKILGHLTSVLKDELAVTGLPQDFVFATPSTWSRAAHIKMEQAVNSAGFTKLNGARVHFISEAEAVAVYVVNGGEIQMGQECQVGDGVMVVDCGSSTVDITTIQVDQQTPFDYQRLTAFTSNACGAVQFQSLIYKALEKSQENRPVTRRAKLPAFADWARINFPCGPVAVPDVNGFQHCDMEEIYDTVAAKIIGHVRQEIDCANICAGKNIVNKLILVGGLSCSPDISARIQQRCRNEFNINVHQPGQAFRVRGVCLGSTLCGIIGGSQLSFKFWTSYHLVNATNQCTEVFRKGKRCNEEHTVLVRMTLTRTEDGKCTIPVVKSDHPGVYVSVGTIHCNLTLVPGNWQFLDVVINCRATVRSEERHLPPERMLHFAVHGILLWAQWVGEKKEDIECRMFWAIRMSITVGTGLQAVFPQRLS</sequence>
<dbReference type="VEuPathDB" id="FungiDB:M747DRAFT_363668"/>
<dbReference type="Proteomes" id="UP000253845">
    <property type="component" value="Unassembled WGS sequence"/>
</dbReference>
<dbReference type="EMBL" id="KZ851975">
    <property type="protein sequence ID" value="RDH14218.1"/>
    <property type="molecule type" value="Genomic_DNA"/>
</dbReference>
<accession>A0A370BIG5</accession>
<proteinExistence type="predicted"/>
<dbReference type="Gene3D" id="3.90.640.10">
    <property type="entry name" value="Actin, Chain A, domain 4"/>
    <property type="match status" value="1"/>
</dbReference>